<dbReference type="AlphaFoldDB" id="A0AA37HYY6"/>
<feature type="signal peptide" evidence="2">
    <location>
        <begin position="1"/>
        <end position="21"/>
    </location>
</feature>
<keyword evidence="1" id="KW-0472">Membrane</keyword>
<evidence type="ECO:0000313" key="5">
    <source>
        <dbReference type="Proteomes" id="UP000887097"/>
    </source>
</evidence>
<sequence length="384" mass="42294">MKMKKTILSCLMLLAGISANAQEQKGTTEYVFEPHWYVQIQPLGAQYTLGEVSFGDLLSYNVQATVGRQFSKLWGARLAVNAWQSKAGSKFDISNKEYKWKWNYVAPTIDATFNVSNALFGFNPNRVFNLSAFAGIGLNIGFSNTEAADADKAIRAMGTIVGANGTTYTTNQGLEYLWDGTKVRLMGQFGLMGDFKVSDKVSIGLELSANTLNDKYNSKKAKNWDWYFNALAGVKIALGNTYSTRFIPAPEPEIRYVEKIVEKIVEVPAKVEEPEAKTEALRRDIFFAIGKTVIRKSEQQKVNEVVEYLNANPEAKVNITGYADAGTGNDRINDRLAAGRADVVVKALKKAGVAASRISYDSKGARVQPFADNDSNRVSIVIAE</sequence>
<feature type="domain" description="OmpA-like" evidence="3">
    <location>
        <begin position="274"/>
        <end position="384"/>
    </location>
</feature>
<dbReference type="GO" id="GO:0016020">
    <property type="term" value="C:membrane"/>
    <property type="evidence" value="ECO:0007669"/>
    <property type="project" value="UniProtKB-UniRule"/>
</dbReference>
<dbReference type="InterPro" id="IPR036737">
    <property type="entry name" value="OmpA-like_sf"/>
</dbReference>
<dbReference type="Gene3D" id="3.30.1330.60">
    <property type="entry name" value="OmpA-like domain"/>
    <property type="match status" value="1"/>
</dbReference>
<reference evidence="4" key="1">
    <citation type="submission" date="2021-08" db="EMBL/GenBank/DDBJ databases">
        <title>Prevotella lacticifex sp. nov., isolated from rumen of cow.</title>
        <authorList>
            <person name="Shinkai T."/>
            <person name="Ikeyama N."/>
            <person name="Kumagai M."/>
            <person name="Ohmori H."/>
            <person name="Sakamoto M."/>
            <person name="Ohkuma M."/>
            <person name="Mitsumori M."/>
        </authorList>
    </citation>
    <scope>NUCLEOTIDE SEQUENCE</scope>
    <source>
        <strain evidence="4">JCM 8259</strain>
    </source>
</reference>
<evidence type="ECO:0000256" key="2">
    <source>
        <dbReference type="SAM" id="SignalP"/>
    </source>
</evidence>
<accession>A0AA37HYY6</accession>
<evidence type="ECO:0000256" key="1">
    <source>
        <dbReference type="PROSITE-ProRule" id="PRU00473"/>
    </source>
</evidence>
<dbReference type="Proteomes" id="UP000887097">
    <property type="component" value="Unassembled WGS sequence"/>
</dbReference>
<keyword evidence="2" id="KW-0732">Signal</keyword>
<dbReference type="InterPro" id="IPR050330">
    <property type="entry name" value="Bact_OuterMem_StrucFunc"/>
</dbReference>
<name>A0AA37HYY6_XYLRU</name>
<dbReference type="PANTHER" id="PTHR30329">
    <property type="entry name" value="STATOR ELEMENT OF FLAGELLAR MOTOR COMPLEX"/>
    <property type="match status" value="1"/>
</dbReference>
<organism evidence="4 5">
    <name type="scientific">Xylanibacter ruminicola</name>
    <name type="common">Prevotella ruminicola</name>
    <dbReference type="NCBI Taxonomy" id="839"/>
    <lineage>
        <taxon>Bacteria</taxon>
        <taxon>Pseudomonadati</taxon>
        <taxon>Bacteroidota</taxon>
        <taxon>Bacteroidia</taxon>
        <taxon>Bacteroidales</taxon>
        <taxon>Prevotellaceae</taxon>
        <taxon>Xylanibacter</taxon>
    </lineage>
</organism>
<comment type="caution">
    <text evidence="4">The sequence shown here is derived from an EMBL/GenBank/DDBJ whole genome shotgun (WGS) entry which is preliminary data.</text>
</comment>
<feature type="chain" id="PRO_5041420472" description="OmpA-like domain-containing protein" evidence="2">
    <location>
        <begin position="22"/>
        <end position="384"/>
    </location>
</feature>
<dbReference type="EMBL" id="BPTT01000001">
    <property type="protein sequence ID" value="GJG32415.1"/>
    <property type="molecule type" value="Genomic_DNA"/>
</dbReference>
<evidence type="ECO:0000259" key="3">
    <source>
        <dbReference type="PROSITE" id="PS51123"/>
    </source>
</evidence>
<dbReference type="PANTHER" id="PTHR30329:SF21">
    <property type="entry name" value="LIPOPROTEIN YIAD-RELATED"/>
    <property type="match status" value="1"/>
</dbReference>
<dbReference type="CDD" id="cd07185">
    <property type="entry name" value="OmpA_C-like"/>
    <property type="match status" value="1"/>
</dbReference>
<dbReference type="Pfam" id="PF00691">
    <property type="entry name" value="OmpA"/>
    <property type="match status" value="1"/>
</dbReference>
<dbReference type="OMA" id="RITIEWK"/>
<evidence type="ECO:0000313" key="4">
    <source>
        <dbReference type="EMBL" id="GJG32415.1"/>
    </source>
</evidence>
<gene>
    <name evidence="4" type="ORF">PRMUPPPA20_05240</name>
</gene>
<dbReference type="InterPro" id="IPR006665">
    <property type="entry name" value="OmpA-like"/>
</dbReference>
<dbReference type="PROSITE" id="PS51123">
    <property type="entry name" value="OMPA_2"/>
    <property type="match status" value="1"/>
</dbReference>
<proteinExistence type="predicted"/>
<protein>
    <recommendedName>
        <fullName evidence="3">OmpA-like domain-containing protein</fullName>
    </recommendedName>
</protein>
<dbReference type="SUPFAM" id="SSF103088">
    <property type="entry name" value="OmpA-like"/>
    <property type="match status" value="1"/>
</dbReference>